<name>A0ABX6GP27_9GAMM</name>
<keyword evidence="2" id="KW-1185">Reference proteome</keyword>
<proteinExistence type="predicted"/>
<sequence>MFHNISSYAGNSVSGVIDEHQIVTWDLNFLMGSTNGPYTEGVVIDGERYFWQEGSTYKIVTTLTDPIEVMTERFTVFSWRGESFNVDIFEEGLFYLEHEHGWTSYYVLSHVMAPPIPAFIDIEPGSTNEFQMIVHLSSDKTLGWLEIVVNGEPVIFGNGSLRIYLKTYDGLKTNPVWSCGKTFGDSANVYMSNLQVYLVTE</sequence>
<organism evidence="1 2">
    <name type="scientific">Serratia rhizosphaerae</name>
    <dbReference type="NCBI Taxonomy" id="2597702"/>
    <lineage>
        <taxon>Bacteria</taxon>
        <taxon>Pseudomonadati</taxon>
        <taxon>Pseudomonadota</taxon>
        <taxon>Gammaproteobacteria</taxon>
        <taxon>Enterobacterales</taxon>
        <taxon>Yersiniaceae</taxon>
        <taxon>Serratia</taxon>
    </lineage>
</organism>
<protein>
    <recommendedName>
        <fullName evidence="3">DUF1080 domain-containing protein</fullName>
    </recommendedName>
</protein>
<dbReference type="Proteomes" id="UP000430368">
    <property type="component" value="Chromosome"/>
</dbReference>
<evidence type="ECO:0000313" key="2">
    <source>
        <dbReference type="Proteomes" id="UP000430368"/>
    </source>
</evidence>
<dbReference type="RefSeq" id="WP_160029972.1">
    <property type="nucleotide sequence ID" value="NZ_CP041764.1"/>
</dbReference>
<dbReference type="EMBL" id="CP041764">
    <property type="protein sequence ID" value="QHA88003.1"/>
    <property type="molecule type" value="Genomic_DNA"/>
</dbReference>
<reference evidence="1 2" key="1">
    <citation type="submission" date="2019-07" db="EMBL/GenBank/DDBJ databases">
        <title>Serratia dokdonensis sp. nov., an elicitor of systemic resistance in Nicotiana Tabacum.</title>
        <authorList>
            <person name="Son J.-S."/>
            <person name="Hwang Y.-J."/>
            <person name="Lee S.-Y."/>
            <person name="Ghim S.-Y."/>
        </authorList>
    </citation>
    <scope>NUCLEOTIDE SEQUENCE [LARGE SCALE GENOMIC DNA]</scope>
    <source>
        <strain evidence="1 2">KUDC3025</strain>
    </source>
</reference>
<evidence type="ECO:0008006" key="3">
    <source>
        <dbReference type="Google" id="ProtNLM"/>
    </source>
</evidence>
<gene>
    <name evidence="1" type="ORF">FO014_14105</name>
</gene>
<accession>A0ABX6GP27</accession>
<evidence type="ECO:0000313" key="1">
    <source>
        <dbReference type="EMBL" id="QHA88003.1"/>
    </source>
</evidence>